<dbReference type="AlphaFoldDB" id="A0AAQ4EVI3"/>
<keyword evidence="2" id="KW-1133">Transmembrane helix</keyword>
<feature type="compositionally biased region" description="Polar residues" evidence="1">
    <location>
        <begin position="170"/>
        <end position="181"/>
    </location>
</feature>
<feature type="transmembrane region" description="Helical" evidence="2">
    <location>
        <begin position="240"/>
        <end position="264"/>
    </location>
</feature>
<feature type="region of interest" description="Disordered" evidence="1">
    <location>
        <begin position="130"/>
        <end position="183"/>
    </location>
</feature>
<feature type="compositionally biased region" description="Low complexity" evidence="1">
    <location>
        <begin position="64"/>
        <end position="74"/>
    </location>
</feature>
<name>A0AAQ4EVI3_AMBAM</name>
<protein>
    <submittedName>
        <fullName evidence="3">Uncharacterized protein</fullName>
    </submittedName>
</protein>
<reference evidence="3 4" key="1">
    <citation type="journal article" date="2023" name="Arcadia Sci">
        <title>De novo assembly of a long-read Amblyomma americanum tick genome.</title>
        <authorList>
            <person name="Chou S."/>
            <person name="Poskanzer K.E."/>
            <person name="Rollins M."/>
            <person name="Thuy-Boun P.S."/>
        </authorList>
    </citation>
    <scope>NUCLEOTIDE SEQUENCE [LARGE SCALE GENOMIC DNA]</scope>
    <source>
        <strain evidence="3">F_SG_1</strain>
        <tissue evidence="3">Salivary glands</tissue>
    </source>
</reference>
<keyword evidence="2" id="KW-0812">Transmembrane</keyword>
<feature type="region of interest" description="Disordered" evidence="1">
    <location>
        <begin position="64"/>
        <end position="105"/>
    </location>
</feature>
<proteinExistence type="predicted"/>
<feature type="transmembrane region" description="Helical" evidence="2">
    <location>
        <begin position="20"/>
        <end position="48"/>
    </location>
</feature>
<evidence type="ECO:0000313" key="3">
    <source>
        <dbReference type="EMBL" id="KAK8778874.1"/>
    </source>
</evidence>
<accession>A0AAQ4EVI3</accession>
<organism evidence="3 4">
    <name type="scientific">Amblyomma americanum</name>
    <name type="common">Lone star tick</name>
    <dbReference type="NCBI Taxonomy" id="6943"/>
    <lineage>
        <taxon>Eukaryota</taxon>
        <taxon>Metazoa</taxon>
        <taxon>Ecdysozoa</taxon>
        <taxon>Arthropoda</taxon>
        <taxon>Chelicerata</taxon>
        <taxon>Arachnida</taxon>
        <taxon>Acari</taxon>
        <taxon>Parasitiformes</taxon>
        <taxon>Ixodida</taxon>
        <taxon>Ixodoidea</taxon>
        <taxon>Ixodidae</taxon>
        <taxon>Amblyomminae</taxon>
        <taxon>Amblyomma</taxon>
    </lineage>
</organism>
<feature type="compositionally biased region" description="Low complexity" evidence="1">
    <location>
        <begin position="151"/>
        <end position="169"/>
    </location>
</feature>
<comment type="caution">
    <text evidence="3">The sequence shown here is derived from an EMBL/GenBank/DDBJ whole genome shotgun (WGS) entry which is preliminary data.</text>
</comment>
<evidence type="ECO:0000313" key="4">
    <source>
        <dbReference type="Proteomes" id="UP001321473"/>
    </source>
</evidence>
<dbReference type="EMBL" id="JARKHS020010333">
    <property type="protein sequence ID" value="KAK8778874.1"/>
    <property type="molecule type" value="Genomic_DNA"/>
</dbReference>
<gene>
    <name evidence="3" type="ORF">V5799_019784</name>
</gene>
<keyword evidence="4" id="KW-1185">Reference proteome</keyword>
<dbReference type="Proteomes" id="UP001321473">
    <property type="component" value="Unassembled WGS sequence"/>
</dbReference>
<evidence type="ECO:0000256" key="2">
    <source>
        <dbReference type="SAM" id="Phobius"/>
    </source>
</evidence>
<keyword evidence="2" id="KW-0472">Membrane</keyword>
<evidence type="ECO:0000256" key="1">
    <source>
        <dbReference type="SAM" id="MobiDB-lite"/>
    </source>
</evidence>
<sequence length="281" mass="30426">MNSARKESVIAQSSSYTVFLVALLTVLESVPLAVVSLVPWVATAFLSASTTDYGHLIKEGAAAPSARPSSSTATIHTMKRSSTASLPDRRRRRSAPPLSASSGRAIHRASHSYPRLITPVLDHRTGWFTPQSKISAEQPSRVRTGPPPLPSVSSTSATHSRTTAATESSQMLTARSASLSSKTEKAENTSVYKRIQTMLMVGVAYTSIVAGECSFKSRGKLIIDDYYAALKKPSPLNMTVYLLILIPVPLISIMVFWFFVYHFYLSGKCVIVTAVADLNSE</sequence>
<feature type="compositionally biased region" description="Low complexity" evidence="1">
    <location>
        <begin position="95"/>
        <end position="104"/>
    </location>
</feature>